<gene>
    <name evidence="1" type="ORF">CAP51_13905</name>
</gene>
<evidence type="ECO:0000313" key="1">
    <source>
        <dbReference type="EMBL" id="OUY06346.1"/>
    </source>
</evidence>
<dbReference type="Proteomes" id="UP000196536">
    <property type="component" value="Unassembled WGS sequence"/>
</dbReference>
<dbReference type="OrthoDB" id="6711986at2"/>
<name>A0A1Z9YVR3_9GAMM</name>
<accession>A0A1Z9YVR3</accession>
<organism evidence="1 2">
    <name type="scientific">Acinetobacter populi</name>
    <dbReference type="NCBI Taxonomy" id="1582270"/>
    <lineage>
        <taxon>Bacteria</taxon>
        <taxon>Pseudomonadati</taxon>
        <taxon>Pseudomonadota</taxon>
        <taxon>Gammaproteobacteria</taxon>
        <taxon>Moraxellales</taxon>
        <taxon>Moraxellaceae</taxon>
        <taxon>Acinetobacter</taxon>
    </lineage>
</organism>
<protein>
    <submittedName>
        <fullName evidence="1">Uncharacterized protein</fullName>
    </submittedName>
</protein>
<dbReference type="AlphaFoldDB" id="A0A1Z9YVR3"/>
<dbReference type="EMBL" id="NEXX01000005">
    <property type="protein sequence ID" value="OUY06346.1"/>
    <property type="molecule type" value="Genomic_DNA"/>
</dbReference>
<sequence length="209" mass="24043">MYHYKRTILGTEELQQRRLRLSARARTLLLLLESDDLKQHNSEAYSKIASIENYQILLELGLIYAVKTANSDQTSTTQHDTHISKSETFIAQNNPAFNETINIAENPVKQFVVEQPVMVEKIEQPVAEIASELPVLSFEEIKILMQQTLKQYAGLMAKNLIVAIENAKNIQEIKKYQGNWLTTLFETRISRQQLTSLMQHINQSIEQIN</sequence>
<proteinExistence type="predicted"/>
<dbReference type="RefSeq" id="WP_087621347.1">
    <property type="nucleotide sequence ID" value="NZ_NEXX01000005.1"/>
</dbReference>
<comment type="caution">
    <text evidence="1">The sequence shown here is derived from an EMBL/GenBank/DDBJ whole genome shotgun (WGS) entry which is preliminary data.</text>
</comment>
<keyword evidence="2" id="KW-1185">Reference proteome</keyword>
<evidence type="ECO:0000313" key="2">
    <source>
        <dbReference type="Proteomes" id="UP000196536"/>
    </source>
</evidence>
<reference evidence="1 2" key="1">
    <citation type="submission" date="2017-05" db="EMBL/GenBank/DDBJ databases">
        <title>Acinetobacter populi ANC 5415 (= PBJ7), whole genome shotgun sequencing project.</title>
        <authorList>
            <person name="Nemec A."/>
            <person name="Radolfova-Krizova L."/>
        </authorList>
    </citation>
    <scope>NUCLEOTIDE SEQUENCE [LARGE SCALE GENOMIC DNA]</scope>
    <source>
        <strain evidence="1 2">PBJ7</strain>
    </source>
</reference>